<evidence type="ECO:0000313" key="2">
    <source>
        <dbReference type="Proteomes" id="UP000824120"/>
    </source>
</evidence>
<evidence type="ECO:0000313" key="1">
    <source>
        <dbReference type="EMBL" id="KAG5609685.1"/>
    </source>
</evidence>
<organism evidence="1 2">
    <name type="scientific">Solanum commersonii</name>
    <name type="common">Commerson's wild potato</name>
    <name type="synonym">Commerson's nightshade</name>
    <dbReference type="NCBI Taxonomy" id="4109"/>
    <lineage>
        <taxon>Eukaryota</taxon>
        <taxon>Viridiplantae</taxon>
        <taxon>Streptophyta</taxon>
        <taxon>Embryophyta</taxon>
        <taxon>Tracheophyta</taxon>
        <taxon>Spermatophyta</taxon>
        <taxon>Magnoliopsida</taxon>
        <taxon>eudicotyledons</taxon>
        <taxon>Gunneridae</taxon>
        <taxon>Pentapetalae</taxon>
        <taxon>asterids</taxon>
        <taxon>lamiids</taxon>
        <taxon>Solanales</taxon>
        <taxon>Solanaceae</taxon>
        <taxon>Solanoideae</taxon>
        <taxon>Solaneae</taxon>
        <taxon>Solanum</taxon>
    </lineage>
</organism>
<accession>A0A9J5ZBD4</accession>
<dbReference type="PANTHER" id="PTHR48258">
    <property type="entry name" value="DUF4218 DOMAIN-CONTAINING PROTEIN-RELATED"/>
    <property type="match status" value="1"/>
</dbReference>
<proteinExistence type="predicted"/>
<dbReference type="OrthoDB" id="1709318at2759"/>
<gene>
    <name evidence="1" type="ORF">H5410_020966</name>
</gene>
<dbReference type="AlphaFoldDB" id="A0A9J5ZBD4"/>
<name>A0A9J5ZBD4_SOLCO</name>
<keyword evidence="2" id="KW-1185">Reference proteome</keyword>
<dbReference type="PANTHER" id="PTHR48258:SF8">
    <property type="entry name" value="DUF4216 DOMAIN-CONTAINING PROTEIN"/>
    <property type="match status" value="1"/>
</dbReference>
<dbReference type="EMBL" id="JACXVP010000004">
    <property type="protein sequence ID" value="KAG5609685.1"/>
    <property type="molecule type" value="Genomic_DNA"/>
</dbReference>
<dbReference type="Proteomes" id="UP000824120">
    <property type="component" value="Chromosome 4"/>
</dbReference>
<reference evidence="1 2" key="1">
    <citation type="submission" date="2020-09" db="EMBL/GenBank/DDBJ databases">
        <title>De no assembly of potato wild relative species, Solanum commersonii.</title>
        <authorList>
            <person name="Cho K."/>
        </authorList>
    </citation>
    <scope>NUCLEOTIDE SEQUENCE [LARGE SCALE GENOMIC DNA]</scope>
    <source>
        <strain evidence="1">LZ3.2</strain>
        <tissue evidence="1">Leaf</tissue>
    </source>
</reference>
<sequence>MNLFSKYLHGGVHTRFNRRAQNNDECDPSDAETLSLFSNKGVPLGAKKTDPIILDDKSLSQAHAYLLGNFDEFQEYIRYLNLNIRDARRKTQNSGVILVASTTSFVSSKDKNSIAVDLTYYGRIVDIVELDYYGHFKKEPFVLGSQVHQCFYVQDPYDQDKHYGMKTVPRDLFNMGDEVESNLPQSYENKPFEHLM</sequence>
<comment type="caution">
    <text evidence="1">The sequence shown here is derived from an EMBL/GenBank/DDBJ whole genome shotgun (WGS) entry which is preliminary data.</text>
</comment>
<protein>
    <submittedName>
        <fullName evidence="1">Uncharacterized protein</fullName>
    </submittedName>
</protein>